<dbReference type="SMART" id="SM00450">
    <property type="entry name" value="RHOD"/>
    <property type="match status" value="1"/>
</dbReference>
<dbReference type="InterPro" id="IPR036873">
    <property type="entry name" value="Rhodanese-like_dom_sf"/>
</dbReference>
<gene>
    <name evidence="2" type="ORF">GFSPODELE1_LOCUS8817</name>
</gene>
<protein>
    <recommendedName>
        <fullName evidence="1">Rhodanese domain-containing protein</fullName>
    </recommendedName>
</protein>
<dbReference type="Proteomes" id="UP001497453">
    <property type="component" value="Chromosome 7"/>
</dbReference>
<reference evidence="3" key="1">
    <citation type="submission" date="2024-04" db="EMBL/GenBank/DDBJ databases">
        <authorList>
            <person name="Shaw F."/>
            <person name="Minotto A."/>
        </authorList>
    </citation>
    <scope>NUCLEOTIDE SEQUENCE [LARGE SCALE GENOMIC DNA]</scope>
</reference>
<dbReference type="InterPro" id="IPR001763">
    <property type="entry name" value="Rhodanese-like_dom"/>
</dbReference>
<accession>A0ABP1DZC3</accession>
<dbReference type="PANTHER" id="PTHR10828">
    <property type="entry name" value="M-PHASE INDUCER PHOSPHATASE DUAL SPECIFICITY PHOSPHATASE CDC25"/>
    <property type="match status" value="1"/>
</dbReference>
<dbReference type="EMBL" id="OZ037950">
    <property type="protein sequence ID" value="CAL1712418.1"/>
    <property type="molecule type" value="Genomic_DNA"/>
</dbReference>
<evidence type="ECO:0000259" key="1">
    <source>
        <dbReference type="PROSITE" id="PS50206"/>
    </source>
</evidence>
<keyword evidence="3" id="KW-1185">Reference proteome</keyword>
<dbReference type="Pfam" id="PF00581">
    <property type="entry name" value="Rhodanese"/>
    <property type="match status" value="1"/>
</dbReference>
<dbReference type="PROSITE" id="PS50206">
    <property type="entry name" value="RHODANESE_3"/>
    <property type="match status" value="1"/>
</dbReference>
<sequence length="173" mass="19430">MLLRSLCTQPSRQFSKISGPALSTLAHGSVRANIMTKYITPDELATIIKSDKVPLKDYFIVDVRDDDWRGGNIKGAHNAPSYDFLSKVDALVERTKNVPLVVFHCTLSQVRGPKAARIYAQTRHILHTSAGEGSVHEVCILRGGFQDFQAKFKDDPDLVENWDQEVWASEWAF</sequence>
<evidence type="ECO:0000313" key="2">
    <source>
        <dbReference type="EMBL" id="CAL1712418.1"/>
    </source>
</evidence>
<dbReference type="PANTHER" id="PTHR10828:SF38">
    <property type="entry name" value="ARSENICAL-RESISTANCE PROTEIN 2-RELATED"/>
    <property type="match status" value="1"/>
</dbReference>
<evidence type="ECO:0000313" key="3">
    <source>
        <dbReference type="Proteomes" id="UP001497453"/>
    </source>
</evidence>
<dbReference type="SUPFAM" id="SSF52821">
    <property type="entry name" value="Rhodanese/Cell cycle control phosphatase"/>
    <property type="match status" value="1"/>
</dbReference>
<feature type="domain" description="Rhodanese" evidence="1">
    <location>
        <begin position="54"/>
        <end position="153"/>
    </location>
</feature>
<dbReference type="Gene3D" id="3.40.250.10">
    <property type="entry name" value="Rhodanese-like domain"/>
    <property type="match status" value="1"/>
</dbReference>
<proteinExistence type="predicted"/>
<organism evidence="2 3">
    <name type="scientific">Somion occarium</name>
    <dbReference type="NCBI Taxonomy" id="3059160"/>
    <lineage>
        <taxon>Eukaryota</taxon>
        <taxon>Fungi</taxon>
        <taxon>Dikarya</taxon>
        <taxon>Basidiomycota</taxon>
        <taxon>Agaricomycotina</taxon>
        <taxon>Agaricomycetes</taxon>
        <taxon>Polyporales</taxon>
        <taxon>Cerrenaceae</taxon>
        <taxon>Somion</taxon>
    </lineage>
</organism>
<name>A0ABP1DZC3_9APHY</name>